<protein>
    <submittedName>
        <fullName evidence="2">Aspartate carbamoyltransferase</fullName>
    </submittedName>
</protein>
<reference evidence="2 3" key="1">
    <citation type="submission" date="2016-03" db="EMBL/GenBank/DDBJ databases">
        <authorList>
            <person name="Ploux O."/>
        </authorList>
    </citation>
    <scope>NUCLEOTIDE SEQUENCE [LARGE SCALE GENOMIC DNA]</scope>
    <source>
        <strain evidence="2 3">R-45378</strain>
    </source>
</reference>
<keyword evidence="2" id="KW-0808">Transferase</keyword>
<evidence type="ECO:0000256" key="1">
    <source>
        <dbReference type="SAM" id="SignalP"/>
    </source>
</evidence>
<gene>
    <name evidence="2" type="ORF">A1507_08295</name>
</gene>
<dbReference type="Proteomes" id="UP000077857">
    <property type="component" value="Unassembled WGS sequence"/>
</dbReference>
<keyword evidence="1" id="KW-0732">Signal</keyword>
<proteinExistence type="predicted"/>
<feature type="chain" id="PRO_5008069292" evidence="1">
    <location>
        <begin position="20"/>
        <end position="170"/>
    </location>
</feature>
<evidence type="ECO:0000313" key="3">
    <source>
        <dbReference type="Proteomes" id="UP000077857"/>
    </source>
</evidence>
<sequence>MKNIPVIIILAAAANVALAIPPVDPARLDEVQQRGSQVMPFALDKTLHIFTKSASGGVQQVVAKNAGDAEQIGLIRQHLIHLAAGFARGDFSGPRRIHGDDMPGVQALSAAAGQVAYQYRELPNGAEIEYQTAEPALVEAIHAYFEAQLSDHARHAMPGGHVQHHDHPRP</sequence>
<dbReference type="RefSeq" id="WP_064039777.1">
    <property type="nucleotide sequence ID" value="NZ_LUUJ01000054.1"/>
</dbReference>
<feature type="signal peptide" evidence="1">
    <location>
        <begin position="1"/>
        <end position="19"/>
    </location>
</feature>
<dbReference type="EMBL" id="LUUJ01000054">
    <property type="protein sequence ID" value="OAI18897.1"/>
    <property type="molecule type" value="Genomic_DNA"/>
</dbReference>
<dbReference type="OrthoDB" id="5573113at2"/>
<dbReference type="GO" id="GO:0016740">
    <property type="term" value="F:transferase activity"/>
    <property type="evidence" value="ECO:0007669"/>
    <property type="project" value="UniProtKB-KW"/>
</dbReference>
<evidence type="ECO:0000313" key="2">
    <source>
        <dbReference type="EMBL" id="OAI18897.1"/>
    </source>
</evidence>
<dbReference type="AlphaFoldDB" id="A0A177NLJ6"/>
<organism evidence="2 3">
    <name type="scientific">Methylomonas koyamae</name>
    <dbReference type="NCBI Taxonomy" id="702114"/>
    <lineage>
        <taxon>Bacteria</taxon>
        <taxon>Pseudomonadati</taxon>
        <taxon>Pseudomonadota</taxon>
        <taxon>Gammaproteobacteria</taxon>
        <taxon>Methylococcales</taxon>
        <taxon>Methylococcaceae</taxon>
        <taxon>Methylomonas</taxon>
    </lineage>
</organism>
<accession>A0A177NLJ6</accession>
<name>A0A177NLJ6_9GAMM</name>
<comment type="caution">
    <text evidence="2">The sequence shown here is derived from an EMBL/GenBank/DDBJ whole genome shotgun (WGS) entry which is preliminary data.</text>
</comment>